<evidence type="ECO:0000313" key="2">
    <source>
        <dbReference type="EMBL" id="KAL3785517.1"/>
    </source>
</evidence>
<evidence type="ECO:0000313" key="3">
    <source>
        <dbReference type="Proteomes" id="UP001530315"/>
    </source>
</evidence>
<organism evidence="2 3">
    <name type="scientific">Stephanodiscus triporus</name>
    <dbReference type="NCBI Taxonomy" id="2934178"/>
    <lineage>
        <taxon>Eukaryota</taxon>
        <taxon>Sar</taxon>
        <taxon>Stramenopiles</taxon>
        <taxon>Ochrophyta</taxon>
        <taxon>Bacillariophyta</taxon>
        <taxon>Coscinodiscophyceae</taxon>
        <taxon>Thalassiosirophycidae</taxon>
        <taxon>Stephanodiscales</taxon>
        <taxon>Stephanodiscaceae</taxon>
        <taxon>Stephanodiscus</taxon>
    </lineage>
</organism>
<dbReference type="EMBL" id="JALLAZ020000886">
    <property type="protein sequence ID" value="KAL3785517.1"/>
    <property type="molecule type" value="Genomic_DNA"/>
</dbReference>
<name>A0ABD3PC34_9STRA</name>
<protein>
    <submittedName>
        <fullName evidence="2">Uncharacterized protein</fullName>
    </submittedName>
</protein>
<accession>A0ABD3PC34</accession>
<sequence length="232" mass="25818">MMIAVERDDNETTTTTTRRRRGRREYALGAVPRSGGGLHDDDRMLLGRVYRDASSVFEFGLGESTLIASHVGVPRYSGVDSDPAWVKTAREMSSREDNSSHFRFAFADIGPTRAWGKPIDGADPKIPFSYQSAPLYGEVMPFDVYYVDGRYRVACLCASMLHAMDRGGDCSAEYDVVLEVGDIVNRSSLLAIFRKKTTSTEDDIVRIWEEHGAGRDVGRRETGMMNVVDSGR</sequence>
<gene>
    <name evidence="2" type="ORF">ACHAW5_005271</name>
</gene>
<feature type="region of interest" description="Disordered" evidence="1">
    <location>
        <begin position="1"/>
        <end position="21"/>
    </location>
</feature>
<proteinExistence type="predicted"/>
<dbReference type="AlphaFoldDB" id="A0ABD3PC34"/>
<reference evidence="2 3" key="1">
    <citation type="submission" date="2024-10" db="EMBL/GenBank/DDBJ databases">
        <title>Updated reference genomes for cyclostephanoid diatoms.</title>
        <authorList>
            <person name="Roberts W.R."/>
            <person name="Alverson A.J."/>
        </authorList>
    </citation>
    <scope>NUCLEOTIDE SEQUENCE [LARGE SCALE GENOMIC DNA]</scope>
    <source>
        <strain evidence="2 3">AJA276-08</strain>
    </source>
</reference>
<dbReference type="Gene3D" id="3.40.50.150">
    <property type="entry name" value="Vaccinia Virus protein VP39"/>
    <property type="match status" value="1"/>
</dbReference>
<comment type="caution">
    <text evidence="2">The sequence shown here is derived from an EMBL/GenBank/DDBJ whole genome shotgun (WGS) entry which is preliminary data.</text>
</comment>
<keyword evidence="3" id="KW-1185">Reference proteome</keyword>
<evidence type="ECO:0000256" key="1">
    <source>
        <dbReference type="SAM" id="MobiDB-lite"/>
    </source>
</evidence>
<dbReference type="InterPro" id="IPR029063">
    <property type="entry name" value="SAM-dependent_MTases_sf"/>
</dbReference>
<dbReference type="Proteomes" id="UP001530315">
    <property type="component" value="Unassembled WGS sequence"/>
</dbReference>